<dbReference type="Gene3D" id="1.10.630.10">
    <property type="entry name" value="Cytochrome P450"/>
    <property type="match status" value="1"/>
</dbReference>
<proteinExistence type="predicted"/>
<evidence type="ECO:0000313" key="2">
    <source>
        <dbReference type="EMBL" id="EEF38903.1"/>
    </source>
</evidence>
<reference evidence="3" key="1">
    <citation type="journal article" date="2010" name="Nat. Biotechnol.">
        <title>Draft genome sequence of the oilseed species Ricinus communis.</title>
        <authorList>
            <person name="Chan A.P."/>
            <person name="Crabtree J."/>
            <person name="Zhao Q."/>
            <person name="Lorenzi H."/>
            <person name="Orvis J."/>
            <person name="Puiu D."/>
            <person name="Melake-Berhan A."/>
            <person name="Jones K.M."/>
            <person name="Redman J."/>
            <person name="Chen G."/>
            <person name="Cahoon E.B."/>
            <person name="Gedil M."/>
            <person name="Stanke M."/>
            <person name="Haas B.J."/>
            <person name="Wortman J.R."/>
            <person name="Fraser-Liggett C.M."/>
            <person name="Ravel J."/>
            <person name="Rabinowicz P.D."/>
        </authorList>
    </citation>
    <scope>NUCLEOTIDE SEQUENCE [LARGE SCALE GENOMIC DNA]</scope>
    <source>
        <strain evidence="3">cv. Hale</strain>
    </source>
</reference>
<dbReference type="GO" id="GO:0016705">
    <property type="term" value="F:oxidoreductase activity, acting on paired donors, with incorporation or reduction of molecular oxygen"/>
    <property type="evidence" value="ECO:0007669"/>
    <property type="project" value="InterPro"/>
</dbReference>
<keyword evidence="1" id="KW-0472">Membrane</keyword>
<dbReference type="PANTHER" id="PTHR24299">
    <property type="entry name" value="CYTOCHROME P450 FAMILY 1"/>
    <property type="match status" value="1"/>
</dbReference>
<dbReference type="InterPro" id="IPR036396">
    <property type="entry name" value="Cyt_P450_sf"/>
</dbReference>
<dbReference type="AlphaFoldDB" id="B9SBS5"/>
<feature type="transmembrane region" description="Helical" evidence="1">
    <location>
        <begin position="28"/>
        <end position="56"/>
    </location>
</feature>
<name>B9SBS5_RICCO</name>
<dbReference type="SUPFAM" id="SSF48264">
    <property type="entry name" value="Cytochrome P450"/>
    <property type="match status" value="1"/>
</dbReference>
<dbReference type="GO" id="GO:0004497">
    <property type="term" value="F:monooxygenase activity"/>
    <property type="evidence" value="ECO:0007669"/>
    <property type="project" value="InterPro"/>
</dbReference>
<evidence type="ECO:0000256" key="1">
    <source>
        <dbReference type="SAM" id="Phobius"/>
    </source>
</evidence>
<organism evidence="2 3">
    <name type="scientific">Ricinus communis</name>
    <name type="common">Castor bean</name>
    <dbReference type="NCBI Taxonomy" id="3988"/>
    <lineage>
        <taxon>Eukaryota</taxon>
        <taxon>Viridiplantae</taxon>
        <taxon>Streptophyta</taxon>
        <taxon>Embryophyta</taxon>
        <taxon>Tracheophyta</taxon>
        <taxon>Spermatophyta</taxon>
        <taxon>Magnoliopsida</taxon>
        <taxon>eudicotyledons</taxon>
        <taxon>Gunneridae</taxon>
        <taxon>Pentapetalae</taxon>
        <taxon>rosids</taxon>
        <taxon>fabids</taxon>
        <taxon>Malpighiales</taxon>
        <taxon>Euphorbiaceae</taxon>
        <taxon>Acalyphoideae</taxon>
        <taxon>Acalypheae</taxon>
        <taxon>Ricinus</taxon>
    </lineage>
</organism>
<dbReference type="GO" id="GO:0020037">
    <property type="term" value="F:heme binding"/>
    <property type="evidence" value="ECO:0007669"/>
    <property type="project" value="InterPro"/>
</dbReference>
<dbReference type="GO" id="GO:0005506">
    <property type="term" value="F:iron ion binding"/>
    <property type="evidence" value="ECO:0007669"/>
    <property type="project" value="InterPro"/>
</dbReference>
<keyword evidence="3" id="KW-1185">Reference proteome</keyword>
<dbReference type="eggNOG" id="KOG0156">
    <property type="taxonomic scope" value="Eukaryota"/>
</dbReference>
<dbReference type="FunCoup" id="B9SBS5">
    <property type="interactions" value="171"/>
</dbReference>
<evidence type="ECO:0000313" key="3">
    <source>
        <dbReference type="Proteomes" id="UP000008311"/>
    </source>
</evidence>
<dbReference type="InterPro" id="IPR001128">
    <property type="entry name" value="Cyt_P450"/>
</dbReference>
<dbReference type="Proteomes" id="UP000008311">
    <property type="component" value="Unassembled WGS sequence"/>
</dbReference>
<dbReference type="InParanoid" id="B9SBS5"/>
<keyword evidence="1" id="KW-0812">Transmembrane</keyword>
<accession>B9SBS5</accession>
<gene>
    <name evidence="2" type="ORF">RCOM_1043050</name>
</gene>
<keyword evidence="1" id="KW-1133">Transmembrane helix</keyword>
<protein>
    <recommendedName>
        <fullName evidence="4">Cytochrome P450</fullName>
    </recommendedName>
</protein>
<dbReference type="EMBL" id="EQ973917">
    <property type="protein sequence ID" value="EEF38903.1"/>
    <property type="molecule type" value="Genomic_DNA"/>
</dbReference>
<dbReference type="Pfam" id="PF00067">
    <property type="entry name" value="p450"/>
    <property type="match status" value="1"/>
</dbReference>
<dbReference type="PANTHER" id="PTHR24299:SF52">
    <property type="entry name" value="CYTOCHROME P450"/>
    <property type="match status" value="1"/>
</dbReference>
<evidence type="ECO:0008006" key="4">
    <source>
        <dbReference type="Google" id="ProtNLM"/>
    </source>
</evidence>
<sequence length="265" mass="29886">MDSFVAMQNAISVISCTRLASLHGTPDFAGIGIGFLRTLLSSCSLVLLLALALIYLTKFQKLESQNAKQLPLPPRPKPWPLVGCLPAMLTNKPTVRWIDNLMKEMKTEIACIRLGNVHVIPVTSPELSREILKAQDAAFASRPLTMSTHLSTRGYLTTALVPLGEQWKKMKRVLWFYGKRLEEADHLVPYVYNQCKTAEEGGLVDVRITGRHYCRNVIRKMVFNKRFFGEGMKEGRPGVEEKEHVDAIFTALAYTYAFCMSDYMP</sequence>